<keyword evidence="5" id="KW-1185">Reference proteome</keyword>
<feature type="region of interest" description="Disordered" evidence="2">
    <location>
        <begin position="414"/>
        <end position="446"/>
    </location>
</feature>
<feature type="domain" description="CN hydrolase" evidence="3">
    <location>
        <begin position="6"/>
        <end position="369"/>
    </location>
</feature>
<dbReference type="OrthoDB" id="10250282at2759"/>
<comment type="similarity">
    <text evidence="1">Belongs to the carbon-nitrogen hydrolase superfamily. Nitrilase family.</text>
</comment>
<dbReference type="STRING" id="1182545.A0A072PDQ9"/>
<dbReference type="PANTHER" id="PTHR46044">
    <property type="entry name" value="NITRILASE"/>
    <property type="match status" value="1"/>
</dbReference>
<gene>
    <name evidence="4" type="ORF">A1O9_05924</name>
</gene>
<dbReference type="RefSeq" id="XP_013260591.1">
    <property type="nucleotide sequence ID" value="XM_013405137.1"/>
</dbReference>
<accession>A0A072PDQ9</accession>
<dbReference type="InterPro" id="IPR036526">
    <property type="entry name" value="C-N_Hydrolase_sf"/>
</dbReference>
<dbReference type="GO" id="GO:0003824">
    <property type="term" value="F:catalytic activity"/>
    <property type="evidence" value="ECO:0007669"/>
    <property type="project" value="InterPro"/>
</dbReference>
<evidence type="ECO:0000256" key="1">
    <source>
        <dbReference type="ARBA" id="ARBA00008129"/>
    </source>
</evidence>
<dbReference type="Proteomes" id="UP000027920">
    <property type="component" value="Unassembled WGS sequence"/>
</dbReference>
<reference evidence="4 5" key="1">
    <citation type="submission" date="2013-03" db="EMBL/GenBank/DDBJ databases">
        <title>The Genome Sequence of Exophiala aquamarina CBS 119918.</title>
        <authorList>
            <consortium name="The Broad Institute Genomics Platform"/>
            <person name="Cuomo C."/>
            <person name="de Hoog S."/>
            <person name="Gorbushina A."/>
            <person name="Walker B."/>
            <person name="Young S.K."/>
            <person name="Zeng Q."/>
            <person name="Gargeya S."/>
            <person name="Fitzgerald M."/>
            <person name="Haas B."/>
            <person name="Abouelleil A."/>
            <person name="Allen A.W."/>
            <person name="Alvarado L."/>
            <person name="Arachchi H.M."/>
            <person name="Berlin A.M."/>
            <person name="Chapman S.B."/>
            <person name="Gainer-Dewar J."/>
            <person name="Goldberg J."/>
            <person name="Griggs A."/>
            <person name="Gujja S."/>
            <person name="Hansen M."/>
            <person name="Howarth C."/>
            <person name="Imamovic A."/>
            <person name="Ireland A."/>
            <person name="Larimer J."/>
            <person name="McCowan C."/>
            <person name="Murphy C."/>
            <person name="Pearson M."/>
            <person name="Poon T.W."/>
            <person name="Priest M."/>
            <person name="Roberts A."/>
            <person name="Saif S."/>
            <person name="Shea T."/>
            <person name="Sisk P."/>
            <person name="Sykes S."/>
            <person name="Wortman J."/>
            <person name="Nusbaum C."/>
            <person name="Birren B."/>
        </authorList>
    </citation>
    <scope>NUCLEOTIDE SEQUENCE [LARGE SCALE GENOMIC DNA]</scope>
    <source>
        <strain evidence="4 5">CBS 119918</strain>
    </source>
</reference>
<dbReference type="VEuPathDB" id="FungiDB:A1O9_05924"/>
<dbReference type="InterPro" id="IPR003010">
    <property type="entry name" value="C-N_Hydrolase"/>
</dbReference>
<evidence type="ECO:0000313" key="5">
    <source>
        <dbReference type="Proteomes" id="UP000027920"/>
    </source>
</evidence>
<feature type="compositionally biased region" description="Basic and acidic residues" evidence="2">
    <location>
        <begin position="435"/>
        <end position="446"/>
    </location>
</feature>
<dbReference type="HOGENOM" id="CLU_030130_6_2_1"/>
<dbReference type="GeneID" id="25280844"/>
<dbReference type="InterPro" id="IPR044149">
    <property type="entry name" value="Nitrilases_CHs"/>
</dbReference>
<dbReference type="PROSITE" id="PS50263">
    <property type="entry name" value="CN_HYDROLASE"/>
    <property type="match status" value="1"/>
</dbReference>
<dbReference type="PANTHER" id="PTHR46044:SF2">
    <property type="entry name" value="CN HYDROLASE DOMAIN-CONTAINING PROTEIN"/>
    <property type="match status" value="1"/>
</dbReference>
<feature type="compositionally biased region" description="Basic and acidic residues" evidence="2">
    <location>
        <begin position="415"/>
        <end position="424"/>
    </location>
</feature>
<name>A0A072PDQ9_9EURO</name>
<comment type="caution">
    <text evidence="4">The sequence shown here is derived from an EMBL/GenBank/DDBJ whole genome shotgun (WGS) entry which is preliminary data.</text>
</comment>
<organism evidence="4 5">
    <name type="scientific">Exophiala aquamarina CBS 119918</name>
    <dbReference type="NCBI Taxonomy" id="1182545"/>
    <lineage>
        <taxon>Eukaryota</taxon>
        <taxon>Fungi</taxon>
        <taxon>Dikarya</taxon>
        <taxon>Ascomycota</taxon>
        <taxon>Pezizomycotina</taxon>
        <taxon>Eurotiomycetes</taxon>
        <taxon>Chaetothyriomycetidae</taxon>
        <taxon>Chaetothyriales</taxon>
        <taxon>Herpotrichiellaceae</taxon>
        <taxon>Exophiala</taxon>
    </lineage>
</organism>
<evidence type="ECO:0000259" key="3">
    <source>
        <dbReference type="PROSITE" id="PS50263"/>
    </source>
</evidence>
<dbReference type="CDD" id="cd07564">
    <property type="entry name" value="nitrilases_CHs"/>
    <property type="match status" value="1"/>
</dbReference>
<proteinExistence type="inferred from homology"/>
<dbReference type="EMBL" id="AMGV01000004">
    <property type="protein sequence ID" value="KEF58001.1"/>
    <property type="molecule type" value="Genomic_DNA"/>
</dbReference>
<sequence length="446" mass="48974">MSLPKVRAAACHFAPIIFEATRSCDKAIGLIHQAARSGANLVVFPESAIPGFPVWAALLPPTRTHDLFQRFAQSSLYVDSEEISAIRHAAAKDKVIVSLGFSEKVRYSTATLFNSNILIGEHGELLNHHRKLMPTFFEKLSWAPGDGYGLRIAETRFGKIGGLICGENTNPLARYALMAQGEQIHISTWPAVWPTRDFDDYDRSGVDHKSNSELANENSQFQDGLIHDAEKPPERISKARPTEKIADQFIPQPDKKPQASWGSDKAFASSNYNNIAANRTRAAAHCFEAKCFGVSCAGPLPISTIDKISEMVDGEHGLKLSSALTRSPRAPTQFFDPTGTLLPGFVDSTGEVTDSLIDKEGILYADLDLNQCVEGKQYHDVVGGYQRFDVFSLTVNRQRYEPAVFVDGNLQAAHSRGDAQKGHPPEANLGSTKVEIGENSRRTEYS</sequence>
<dbReference type="Gene3D" id="3.60.110.10">
    <property type="entry name" value="Carbon-nitrogen hydrolase"/>
    <property type="match status" value="1"/>
</dbReference>
<dbReference type="SUPFAM" id="SSF56317">
    <property type="entry name" value="Carbon-nitrogen hydrolase"/>
    <property type="match status" value="2"/>
</dbReference>
<dbReference type="Pfam" id="PF00795">
    <property type="entry name" value="CN_hydrolase"/>
    <property type="match status" value="1"/>
</dbReference>
<dbReference type="AlphaFoldDB" id="A0A072PDQ9"/>
<protein>
    <recommendedName>
        <fullName evidence="3">CN hydrolase domain-containing protein</fullName>
    </recommendedName>
</protein>
<evidence type="ECO:0000256" key="2">
    <source>
        <dbReference type="SAM" id="MobiDB-lite"/>
    </source>
</evidence>
<evidence type="ECO:0000313" key="4">
    <source>
        <dbReference type="EMBL" id="KEF58001.1"/>
    </source>
</evidence>